<dbReference type="Proteomes" id="UP001461341">
    <property type="component" value="Chromosome"/>
</dbReference>
<dbReference type="PANTHER" id="PTHR44858:SF1">
    <property type="entry name" value="UDP-N-ACETYLGLUCOSAMINE--PEPTIDE N-ACETYLGLUCOSAMINYLTRANSFERASE SPINDLY-RELATED"/>
    <property type="match status" value="1"/>
</dbReference>
<dbReference type="InterPro" id="IPR019734">
    <property type="entry name" value="TPR_rpt"/>
</dbReference>
<protein>
    <submittedName>
        <fullName evidence="5">Tetratricopeptide repeat protein</fullName>
    </submittedName>
</protein>
<keyword evidence="2 3" id="KW-0802">TPR repeat</keyword>
<keyword evidence="4" id="KW-0732">Signal</keyword>
<dbReference type="PANTHER" id="PTHR44858">
    <property type="entry name" value="TETRATRICOPEPTIDE REPEAT PROTEIN 6"/>
    <property type="match status" value="1"/>
</dbReference>
<dbReference type="EMBL" id="CP121689">
    <property type="protein sequence ID" value="WZL76086.1"/>
    <property type="molecule type" value="Genomic_DNA"/>
</dbReference>
<evidence type="ECO:0000256" key="4">
    <source>
        <dbReference type="SAM" id="SignalP"/>
    </source>
</evidence>
<dbReference type="Pfam" id="PF14559">
    <property type="entry name" value="TPR_19"/>
    <property type="match status" value="1"/>
</dbReference>
<organism evidence="5 6">
    <name type="scientific">Thermatribacter velox</name>
    <dbReference type="NCBI Taxonomy" id="3039681"/>
    <lineage>
        <taxon>Bacteria</taxon>
        <taxon>Pseudomonadati</taxon>
        <taxon>Atribacterota</taxon>
        <taxon>Atribacteria</taxon>
        <taxon>Atribacterales</taxon>
        <taxon>Thermatribacteraceae</taxon>
        <taxon>Thermatribacter</taxon>
    </lineage>
</organism>
<dbReference type="RefSeq" id="WP_369018242.1">
    <property type="nucleotide sequence ID" value="NZ_CP121689.1"/>
</dbReference>
<gene>
    <name evidence="5" type="ORF">QBE54_11015</name>
</gene>
<evidence type="ECO:0000313" key="5">
    <source>
        <dbReference type="EMBL" id="WZL76086.1"/>
    </source>
</evidence>
<evidence type="ECO:0000256" key="3">
    <source>
        <dbReference type="PROSITE-ProRule" id="PRU00339"/>
    </source>
</evidence>
<evidence type="ECO:0000256" key="1">
    <source>
        <dbReference type="ARBA" id="ARBA00022737"/>
    </source>
</evidence>
<accession>A0ABZ2YD53</accession>
<feature type="signal peptide" evidence="4">
    <location>
        <begin position="1"/>
        <end position="22"/>
    </location>
</feature>
<name>A0ABZ2YD53_9BACT</name>
<reference evidence="5 6" key="1">
    <citation type="submission" date="2023-03" db="EMBL/GenBank/DDBJ databases">
        <title>Novel Species.</title>
        <authorList>
            <person name="Ma S."/>
        </authorList>
    </citation>
    <scope>NUCLEOTIDE SEQUENCE [LARGE SCALE GENOMIC DNA]</scope>
    <source>
        <strain evidence="5 6">B11</strain>
    </source>
</reference>
<dbReference type="PROSITE" id="PS50293">
    <property type="entry name" value="TPR_REGION"/>
    <property type="match status" value="1"/>
</dbReference>
<keyword evidence="1" id="KW-0677">Repeat</keyword>
<dbReference type="Gene3D" id="1.25.40.10">
    <property type="entry name" value="Tetratricopeptide repeat domain"/>
    <property type="match status" value="2"/>
</dbReference>
<keyword evidence="6" id="KW-1185">Reference proteome</keyword>
<evidence type="ECO:0000256" key="2">
    <source>
        <dbReference type="ARBA" id="ARBA00022803"/>
    </source>
</evidence>
<dbReference type="SUPFAM" id="SSF48452">
    <property type="entry name" value="TPR-like"/>
    <property type="match status" value="1"/>
</dbReference>
<dbReference type="PROSITE" id="PS50005">
    <property type="entry name" value="TPR"/>
    <property type="match status" value="1"/>
</dbReference>
<dbReference type="SMART" id="SM00028">
    <property type="entry name" value="TPR"/>
    <property type="match status" value="2"/>
</dbReference>
<feature type="repeat" description="TPR" evidence="3">
    <location>
        <begin position="221"/>
        <end position="254"/>
    </location>
</feature>
<dbReference type="Pfam" id="PF13432">
    <property type="entry name" value="TPR_16"/>
    <property type="match status" value="1"/>
</dbReference>
<sequence>MTKRFLGAMLLALLGISSTACGAENVWQAKIVDFVEKISAWGEPIILENTTLVPLFGLRLQTKEGEILVEATPQVVLVLEAEKFYTINLESESLPSEITAEEIYNALLISAQKYLANNDFEKARALLEKNISMFPEKAESYALLGKVFFKLYQNAPDSLEKEEYGVRAFVEFARALDIDHQNQEALLARARARLEVPEPLGSPELAIEDLSQVIQQNPDRPEAYILLGKAYLALNDPERAKINFQKALELAPENAEAKEALLQIEKNPQN</sequence>
<dbReference type="PROSITE" id="PS51257">
    <property type="entry name" value="PROKAR_LIPOPROTEIN"/>
    <property type="match status" value="1"/>
</dbReference>
<dbReference type="InterPro" id="IPR011990">
    <property type="entry name" value="TPR-like_helical_dom_sf"/>
</dbReference>
<feature type="chain" id="PRO_5046882445" evidence="4">
    <location>
        <begin position="23"/>
        <end position="270"/>
    </location>
</feature>
<dbReference type="InterPro" id="IPR050498">
    <property type="entry name" value="Ycf3"/>
</dbReference>
<evidence type="ECO:0000313" key="6">
    <source>
        <dbReference type="Proteomes" id="UP001461341"/>
    </source>
</evidence>
<proteinExistence type="predicted"/>